<evidence type="ECO:0000313" key="3">
    <source>
        <dbReference type="Proteomes" id="UP000008922"/>
    </source>
</evidence>
<dbReference type="InParanoid" id="E8N673"/>
<dbReference type="Proteomes" id="UP000008922">
    <property type="component" value="Chromosome"/>
</dbReference>
<keyword evidence="1" id="KW-1133">Transmembrane helix</keyword>
<dbReference type="STRING" id="926569.ANT_19110"/>
<protein>
    <submittedName>
        <fullName evidence="2">Uncharacterized protein</fullName>
    </submittedName>
</protein>
<name>E8N673_ANATU</name>
<keyword evidence="1" id="KW-0472">Membrane</keyword>
<dbReference type="HOGENOM" id="CLU_2803068_0_0_0"/>
<organism evidence="2 3">
    <name type="scientific">Anaerolinea thermophila (strain DSM 14523 / JCM 11388 / NBRC 100420 / UNI-1)</name>
    <dbReference type="NCBI Taxonomy" id="926569"/>
    <lineage>
        <taxon>Bacteria</taxon>
        <taxon>Bacillati</taxon>
        <taxon>Chloroflexota</taxon>
        <taxon>Anaerolineae</taxon>
        <taxon>Anaerolineales</taxon>
        <taxon>Anaerolineaceae</taxon>
        <taxon>Anaerolinea</taxon>
    </lineage>
</organism>
<dbReference type="AlphaFoldDB" id="E8N673"/>
<evidence type="ECO:0000313" key="2">
    <source>
        <dbReference type="EMBL" id="BAJ63937.1"/>
    </source>
</evidence>
<feature type="transmembrane region" description="Helical" evidence="1">
    <location>
        <begin position="47"/>
        <end position="66"/>
    </location>
</feature>
<proteinExistence type="predicted"/>
<dbReference type="KEGG" id="atm:ANT_19110"/>
<accession>E8N673</accession>
<keyword evidence="3" id="KW-1185">Reference proteome</keyword>
<sequence>MNCASTLNLTSEWERFKIALERSLQMKQKQGKNRVQHEQSIRRRNQIILLGLSLIIILSMIISLVSV</sequence>
<evidence type="ECO:0000256" key="1">
    <source>
        <dbReference type="SAM" id="Phobius"/>
    </source>
</evidence>
<gene>
    <name evidence="2" type="ordered locus">ANT_19110</name>
</gene>
<reference evidence="2 3" key="1">
    <citation type="submission" date="2010-12" db="EMBL/GenBank/DDBJ databases">
        <title>Whole genome sequence of Anaerolinea thermophila UNI-1.</title>
        <authorList>
            <person name="Narita-Yamada S."/>
            <person name="Kishi E."/>
            <person name="Watanabe Y."/>
            <person name="Takasaki K."/>
            <person name="Ankai A."/>
            <person name="Oguchi A."/>
            <person name="Fukui S."/>
            <person name="Takahashi M."/>
            <person name="Yashiro I."/>
            <person name="Hosoyama A."/>
            <person name="Sekiguchi Y."/>
            <person name="Hanada S."/>
            <person name="Fujita N."/>
        </authorList>
    </citation>
    <scope>NUCLEOTIDE SEQUENCE [LARGE SCALE GENOMIC DNA]</scope>
    <source>
        <strain evidence="3">DSM 14523 / JCM 11388 / NBRC 100420 / UNI-1</strain>
    </source>
</reference>
<dbReference type="EMBL" id="AP012029">
    <property type="protein sequence ID" value="BAJ63937.1"/>
    <property type="molecule type" value="Genomic_DNA"/>
</dbReference>
<keyword evidence="1" id="KW-0812">Transmembrane</keyword>